<organism evidence="16 17">
    <name type="scientific">Azospirillum oryzae</name>
    <dbReference type="NCBI Taxonomy" id="286727"/>
    <lineage>
        <taxon>Bacteria</taxon>
        <taxon>Pseudomonadati</taxon>
        <taxon>Pseudomonadota</taxon>
        <taxon>Alphaproteobacteria</taxon>
        <taxon>Rhodospirillales</taxon>
        <taxon>Azospirillaceae</taxon>
        <taxon>Azospirillum</taxon>
    </lineage>
</organism>
<evidence type="ECO:0000256" key="12">
    <source>
        <dbReference type="ARBA" id="ARBA00066453"/>
    </source>
</evidence>
<accession>A0A1X7EHF4</accession>
<keyword evidence="3" id="KW-0285">Flavoprotein</keyword>
<dbReference type="AlphaFoldDB" id="A0A1X7EHF4"/>
<dbReference type="GO" id="GO:0003955">
    <property type="term" value="F:NAD(P)H dehydrogenase (quinone) activity"/>
    <property type="evidence" value="ECO:0007669"/>
    <property type="project" value="TreeGrafter"/>
</dbReference>
<dbReference type="RefSeq" id="WP_085084092.1">
    <property type="nucleotide sequence ID" value="NZ_FXAK01000002.1"/>
</dbReference>
<dbReference type="InterPro" id="IPR051169">
    <property type="entry name" value="NADH-Q_oxidoreductase"/>
</dbReference>
<feature type="domain" description="FAD/NAD(P)-binding" evidence="15">
    <location>
        <begin position="3"/>
        <end position="302"/>
    </location>
</feature>
<evidence type="ECO:0000256" key="10">
    <source>
        <dbReference type="ARBA" id="ARBA00054727"/>
    </source>
</evidence>
<keyword evidence="7" id="KW-0560">Oxidoreductase</keyword>
<dbReference type="InterPro" id="IPR036188">
    <property type="entry name" value="FAD/NAD-bd_sf"/>
</dbReference>
<evidence type="ECO:0000256" key="8">
    <source>
        <dbReference type="ARBA" id="ARBA00023136"/>
    </source>
</evidence>
<dbReference type="SUPFAM" id="SSF51905">
    <property type="entry name" value="FAD/NAD(P)-binding domain"/>
    <property type="match status" value="1"/>
</dbReference>
<protein>
    <recommendedName>
        <fullName evidence="13">Sulfide-quinone reductase</fullName>
        <ecNumber evidence="12">1.8.5.4</ecNumber>
    </recommendedName>
    <alternativeName>
        <fullName evidence="14">Sulfide:quinone oxidoreductase</fullName>
    </alternativeName>
</protein>
<dbReference type="EC" id="1.8.5.4" evidence="12"/>
<dbReference type="GO" id="GO:0016020">
    <property type="term" value="C:membrane"/>
    <property type="evidence" value="ECO:0007669"/>
    <property type="project" value="UniProtKB-SubCell"/>
</dbReference>
<dbReference type="OrthoDB" id="9802771at2"/>
<keyword evidence="6" id="KW-0274">FAD</keyword>
<evidence type="ECO:0000256" key="11">
    <source>
        <dbReference type="ARBA" id="ARBA00060891"/>
    </source>
</evidence>
<evidence type="ECO:0000256" key="5">
    <source>
        <dbReference type="ARBA" id="ARBA00022741"/>
    </source>
</evidence>
<comment type="function">
    <text evidence="10">Catalyzes the oxidation of hydrogen sulfide, with the help of a quinone. Consecutive reaction cycles lead to the accumulation of a polysulfide product on the active site Cys residues; these products are released when they exceed a critical length, typically as cyclooctasulfur.</text>
</comment>
<keyword evidence="4" id="KW-0874">Quinone</keyword>
<evidence type="ECO:0000256" key="2">
    <source>
        <dbReference type="ARBA" id="ARBA00004170"/>
    </source>
</evidence>
<dbReference type="PANTHER" id="PTHR42913:SF6">
    <property type="entry name" value="SULFIDE-QUINONE REDUCTASE"/>
    <property type="match status" value="1"/>
</dbReference>
<reference evidence="16 17" key="1">
    <citation type="submission" date="2017-04" db="EMBL/GenBank/DDBJ databases">
        <authorList>
            <person name="Afonso C.L."/>
            <person name="Miller P.J."/>
            <person name="Scott M.A."/>
            <person name="Spackman E."/>
            <person name="Goraichik I."/>
            <person name="Dimitrov K.M."/>
            <person name="Suarez D.L."/>
            <person name="Swayne D.E."/>
        </authorList>
    </citation>
    <scope>NUCLEOTIDE SEQUENCE [LARGE SCALE GENOMIC DNA]</scope>
    <source>
        <strain evidence="16 17">A2P</strain>
    </source>
</reference>
<dbReference type="Gene3D" id="3.50.50.100">
    <property type="match status" value="1"/>
</dbReference>
<dbReference type="FunFam" id="3.50.50.100:FF:000017">
    <property type="entry name" value="Sulfide-quinone reductase"/>
    <property type="match status" value="1"/>
</dbReference>
<dbReference type="EMBL" id="FXAK01000002">
    <property type="protein sequence ID" value="SMF33614.1"/>
    <property type="molecule type" value="Genomic_DNA"/>
</dbReference>
<evidence type="ECO:0000256" key="13">
    <source>
        <dbReference type="ARBA" id="ARBA00071264"/>
    </source>
</evidence>
<dbReference type="InterPro" id="IPR023753">
    <property type="entry name" value="FAD/NAD-binding_dom"/>
</dbReference>
<keyword evidence="8" id="KW-0472">Membrane</keyword>
<evidence type="ECO:0000313" key="17">
    <source>
        <dbReference type="Proteomes" id="UP000192936"/>
    </source>
</evidence>
<comment type="subcellular location">
    <subcellularLocation>
        <location evidence="2">Membrane</location>
        <topology evidence="2">Peripheral membrane protein</topology>
    </subcellularLocation>
</comment>
<keyword evidence="5" id="KW-0547">Nucleotide-binding</keyword>
<evidence type="ECO:0000256" key="14">
    <source>
        <dbReference type="ARBA" id="ARBA00081101"/>
    </source>
</evidence>
<proteinExistence type="inferred from homology"/>
<dbReference type="PANTHER" id="PTHR42913">
    <property type="entry name" value="APOPTOSIS-INDUCING FACTOR 1"/>
    <property type="match status" value="1"/>
</dbReference>
<sequence>MAHIVVLGAGIGGIPMAYEMKELARPEDRITVVSNSDSFQFVPSNPWVAVGWRKREDITVPLAEPFARKGIAFTPVGCRQVRPEENRLELNDGTSLDYDQLVIATGPELAFDEIEGFGPQANTISICHVDHAVEAAERWEAFCRDPGPLVIGAVQGASCFGPAYEFAMIADADLRRRKIRHKVPITFISSEPYVGHLGLGGVGDTKGLLESALRERHIKWIVNARTDRFTPDAVHVTEMDEAGREKATHVVESRLTMMLPAFRGIAALRGADGLVNPRGFVLADKHQRNPTHRNVFGVGVCIAIPPVEKTPVPVGVPKTGYMIETMVTAAARNIRSLLDGKEPVEEATWSALCLADFGDSGVAFVAMPQIPPRNVNWSSHGRWVHFAKIGFERYFLRKVRKGISEPVYERYVLKLLGVKRVQEPATGEV</sequence>
<evidence type="ECO:0000256" key="9">
    <source>
        <dbReference type="ARBA" id="ARBA00050821"/>
    </source>
</evidence>
<comment type="cofactor">
    <cofactor evidence="1">
        <name>FAD</name>
        <dbReference type="ChEBI" id="CHEBI:57692"/>
    </cofactor>
</comment>
<evidence type="ECO:0000313" key="16">
    <source>
        <dbReference type="EMBL" id="SMF33614.1"/>
    </source>
</evidence>
<comment type="catalytic activity">
    <reaction evidence="9">
        <text>n a quinone + n hydrogen sulfide + n H(+) = polysulfur(n-2) + n a quinol</text>
        <dbReference type="Rhea" id="RHEA:30239"/>
        <dbReference type="Rhea" id="RHEA-COMP:19475"/>
        <dbReference type="ChEBI" id="CHEBI:15378"/>
        <dbReference type="ChEBI" id="CHEBI:17909"/>
        <dbReference type="ChEBI" id="CHEBI:24646"/>
        <dbReference type="ChEBI" id="CHEBI:29919"/>
        <dbReference type="ChEBI" id="CHEBI:132124"/>
        <dbReference type="EC" id="1.8.5.4"/>
    </reaction>
</comment>
<dbReference type="Pfam" id="PF07992">
    <property type="entry name" value="Pyr_redox_2"/>
    <property type="match status" value="1"/>
</dbReference>
<gene>
    <name evidence="16" type="ORF">SAMN02982917_1656</name>
</gene>
<evidence type="ECO:0000256" key="6">
    <source>
        <dbReference type="ARBA" id="ARBA00022827"/>
    </source>
</evidence>
<evidence type="ECO:0000256" key="7">
    <source>
        <dbReference type="ARBA" id="ARBA00023002"/>
    </source>
</evidence>
<dbReference type="STRING" id="286727.SAMN02982917_1656"/>
<evidence type="ECO:0000256" key="1">
    <source>
        <dbReference type="ARBA" id="ARBA00001974"/>
    </source>
</evidence>
<dbReference type="Proteomes" id="UP000192936">
    <property type="component" value="Unassembled WGS sequence"/>
</dbReference>
<dbReference type="GO" id="GO:0070224">
    <property type="term" value="F:sulfide:quinone oxidoreductase activity"/>
    <property type="evidence" value="ECO:0007669"/>
    <property type="project" value="UniProtKB-EC"/>
</dbReference>
<dbReference type="GO" id="GO:0048038">
    <property type="term" value="F:quinone binding"/>
    <property type="evidence" value="ECO:0007669"/>
    <property type="project" value="UniProtKB-KW"/>
</dbReference>
<evidence type="ECO:0000256" key="3">
    <source>
        <dbReference type="ARBA" id="ARBA00022630"/>
    </source>
</evidence>
<evidence type="ECO:0000256" key="4">
    <source>
        <dbReference type="ARBA" id="ARBA00022719"/>
    </source>
</evidence>
<evidence type="ECO:0000259" key="15">
    <source>
        <dbReference type="Pfam" id="PF07992"/>
    </source>
</evidence>
<dbReference type="GO" id="GO:0019646">
    <property type="term" value="P:aerobic electron transport chain"/>
    <property type="evidence" value="ECO:0007669"/>
    <property type="project" value="TreeGrafter"/>
</dbReference>
<dbReference type="GO" id="GO:0000166">
    <property type="term" value="F:nucleotide binding"/>
    <property type="evidence" value="ECO:0007669"/>
    <property type="project" value="UniProtKB-KW"/>
</dbReference>
<comment type="similarity">
    <text evidence="11">Belongs to the SQRD family.</text>
</comment>
<name>A0A1X7EHF4_9PROT</name>